<dbReference type="AlphaFoldDB" id="A0A2T7NCG0"/>
<feature type="domain" description="AMP-dependent synthetase/ligase" evidence="1">
    <location>
        <begin position="183"/>
        <end position="369"/>
    </location>
</feature>
<reference evidence="3 4" key="1">
    <citation type="submission" date="2018-04" db="EMBL/GenBank/DDBJ databases">
        <title>The genome of golden apple snail Pomacea canaliculata provides insight into stress tolerance and invasive adaptation.</title>
        <authorList>
            <person name="Liu C."/>
            <person name="Liu B."/>
            <person name="Ren Y."/>
            <person name="Zhang Y."/>
            <person name="Wang H."/>
            <person name="Li S."/>
            <person name="Jiang F."/>
            <person name="Yin L."/>
            <person name="Zhang G."/>
            <person name="Qian W."/>
            <person name="Fan W."/>
        </authorList>
    </citation>
    <scope>NUCLEOTIDE SEQUENCE [LARGE SCALE GENOMIC DNA]</scope>
    <source>
        <strain evidence="3">SZHN2017</strain>
        <tissue evidence="3">Muscle</tissue>
    </source>
</reference>
<keyword evidence="4" id="KW-1185">Reference proteome</keyword>
<dbReference type="InterPro" id="IPR045851">
    <property type="entry name" value="AMP-bd_C_sf"/>
</dbReference>
<evidence type="ECO:0000259" key="2">
    <source>
        <dbReference type="Pfam" id="PF13193"/>
    </source>
</evidence>
<dbReference type="InterPro" id="IPR000873">
    <property type="entry name" value="AMP-dep_synth/lig_dom"/>
</dbReference>
<dbReference type="Gene3D" id="3.40.50.12780">
    <property type="entry name" value="N-terminal domain of ligase-like"/>
    <property type="match status" value="2"/>
</dbReference>
<dbReference type="Gene3D" id="3.30.300.30">
    <property type="match status" value="1"/>
</dbReference>
<accession>A0A2T7NCG0</accession>
<comment type="caution">
    <text evidence="3">The sequence shown here is derived from an EMBL/GenBank/DDBJ whole genome shotgun (WGS) entry which is preliminary data.</text>
</comment>
<dbReference type="PANTHER" id="PTHR42814">
    <property type="entry name" value="AMP-BINDING DOMAIN-CONTAINING PROTEIN"/>
    <property type="match status" value="1"/>
</dbReference>
<protein>
    <recommendedName>
        <fullName evidence="5">AMP-dependent synthetase/ligase domain-containing protein</fullName>
    </recommendedName>
</protein>
<proteinExistence type="predicted"/>
<dbReference type="OrthoDB" id="5953112at2759"/>
<dbReference type="EMBL" id="PZQS01000014">
    <property type="protein sequence ID" value="PVD18859.1"/>
    <property type="molecule type" value="Genomic_DNA"/>
</dbReference>
<feature type="domain" description="AMP-binding enzyme C-terminal" evidence="2">
    <location>
        <begin position="421"/>
        <end position="508"/>
    </location>
</feature>
<dbReference type="SUPFAM" id="SSF56801">
    <property type="entry name" value="Acetyl-CoA synthetase-like"/>
    <property type="match status" value="1"/>
</dbReference>
<dbReference type="Pfam" id="PF13193">
    <property type="entry name" value="AMP-binding_C"/>
    <property type="match status" value="1"/>
</dbReference>
<name>A0A2T7NCG0_POMCA</name>
<dbReference type="Proteomes" id="UP000245119">
    <property type="component" value="Linkage Group LG14"/>
</dbReference>
<dbReference type="STRING" id="400727.A0A2T7NCG0"/>
<dbReference type="InterPro" id="IPR025110">
    <property type="entry name" value="AMP-bd_C"/>
</dbReference>
<feature type="domain" description="AMP-dependent synthetase/ligase" evidence="1">
    <location>
        <begin position="19"/>
        <end position="121"/>
    </location>
</feature>
<evidence type="ECO:0000313" key="3">
    <source>
        <dbReference type="EMBL" id="PVD18859.1"/>
    </source>
</evidence>
<sequence length="529" mass="59727">MSDLCPEDTVTSRLQYWSVTSPETLAFVYVTPESERYAYSRQELFSLSRRAASWLHQRGVGKKDVLLCLVPTSPEQTFISLGATVLGATTICSMVKYQDGSDIVPLINCGDVTVIVMDQADKQVISTLETFIPNLSAGPVTSQAFPSVKTAIFCNRHPEEEELSFLELISRNQKPELLMQIWTMAMQSYEICPTADGDVIFNGSSLGWISGYPFLYFAFGQTRVVPYVKKSPPDDEDKFLLDVLRQEKVTQLFTSPASLKKLLARNDLLKTPFTWTVRTVIFGGSVFRKEFSRILEKLSVEIRVRYGCTEIGFAAYKVYTDKVQMEDFKCGKPVKGVEIMVVDDNLKEVPPNTKGNIMIKNNGFFSGYLKQPALTAVALPEEGWFRPGDIGWLNDEGEIFIEGRQSEAISIGSFKMFPQPLESHLMKCPGVYDVAVVAIPDKDFENVPCICLVRYPTPEGDEVVPEELIRRCSEYFQESFVHENIEQELGVPKVCLVFDKFPVNSNGKLQRRALRDMAIERLFIRQTEI</sequence>
<dbReference type="CDD" id="cd04433">
    <property type="entry name" value="AFD_class_I"/>
    <property type="match status" value="1"/>
</dbReference>
<gene>
    <name evidence="3" type="ORF">C0Q70_21416</name>
</gene>
<organism evidence="3 4">
    <name type="scientific">Pomacea canaliculata</name>
    <name type="common">Golden apple snail</name>
    <dbReference type="NCBI Taxonomy" id="400727"/>
    <lineage>
        <taxon>Eukaryota</taxon>
        <taxon>Metazoa</taxon>
        <taxon>Spiralia</taxon>
        <taxon>Lophotrochozoa</taxon>
        <taxon>Mollusca</taxon>
        <taxon>Gastropoda</taxon>
        <taxon>Caenogastropoda</taxon>
        <taxon>Architaenioglossa</taxon>
        <taxon>Ampullarioidea</taxon>
        <taxon>Ampullariidae</taxon>
        <taxon>Pomacea</taxon>
    </lineage>
</organism>
<dbReference type="PANTHER" id="PTHR42814:SF3">
    <property type="entry name" value="BETA-N-ACETYLHEXOSAMINIDASE"/>
    <property type="match status" value="1"/>
</dbReference>
<evidence type="ECO:0000313" key="4">
    <source>
        <dbReference type="Proteomes" id="UP000245119"/>
    </source>
</evidence>
<evidence type="ECO:0008006" key="5">
    <source>
        <dbReference type="Google" id="ProtNLM"/>
    </source>
</evidence>
<evidence type="ECO:0000259" key="1">
    <source>
        <dbReference type="Pfam" id="PF00501"/>
    </source>
</evidence>
<dbReference type="Pfam" id="PF00501">
    <property type="entry name" value="AMP-binding"/>
    <property type="match status" value="2"/>
</dbReference>
<dbReference type="InterPro" id="IPR042099">
    <property type="entry name" value="ANL_N_sf"/>
</dbReference>